<reference evidence="2 3" key="1">
    <citation type="submission" date="2020-05" db="EMBL/GenBank/DDBJ databases">
        <title>Vigna angularis (adzuki bean) Var. LongXiaoDou No. 4 denovo assembly.</title>
        <authorList>
            <person name="Xiang H."/>
        </authorList>
    </citation>
    <scope>NUCLEOTIDE SEQUENCE [LARGE SCALE GENOMIC DNA]</scope>
    <source>
        <tissue evidence="2">Leaf</tissue>
    </source>
</reference>
<feature type="region of interest" description="Disordered" evidence="1">
    <location>
        <begin position="71"/>
        <end position="109"/>
    </location>
</feature>
<dbReference type="EMBL" id="JABFOF010000008">
    <property type="protein sequence ID" value="KAG2384241.1"/>
    <property type="molecule type" value="Genomic_DNA"/>
</dbReference>
<feature type="compositionally biased region" description="Basic and acidic residues" evidence="1">
    <location>
        <begin position="99"/>
        <end position="109"/>
    </location>
</feature>
<gene>
    <name evidence="2" type="ORF">HKW66_Vig0149960</name>
</gene>
<evidence type="ECO:0000256" key="1">
    <source>
        <dbReference type="SAM" id="MobiDB-lite"/>
    </source>
</evidence>
<dbReference type="AlphaFoldDB" id="A0A8T0JX99"/>
<evidence type="ECO:0000313" key="2">
    <source>
        <dbReference type="EMBL" id="KAG2384241.1"/>
    </source>
</evidence>
<feature type="compositionally biased region" description="Basic residues" evidence="1">
    <location>
        <begin position="84"/>
        <end position="93"/>
    </location>
</feature>
<dbReference type="Proteomes" id="UP000743370">
    <property type="component" value="Unassembled WGS sequence"/>
</dbReference>
<sequence length="109" mass="12205">MLKVSSLYKTLYITKMESKCLHIKLDYGRKRLLEKEKEATSKAQQSLTTSNVIASSEHFAPFVQMILASKGGVSTKCPRPAASKQKKAKKLKKPSSTMERPEEKSNSDN</sequence>
<evidence type="ECO:0000313" key="3">
    <source>
        <dbReference type="Proteomes" id="UP000743370"/>
    </source>
</evidence>
<organism evidence="2 3">
    <name type="scientific">Phaseolus angularis</name>
    <name type="common">Azuki bean</name>
    <name type="synonym">Vigna angularis</name>
    <dbReference type="NCBI Taxonomy" id="3914"/>
    <lineage>
        <taxon>Eukaryota</taxon>
        <taxon>Viridiplantae</taxon>
        <taxon>Streptophyta</taxon>
        <taxon>Embryophyta</taxon>
        <taxon>Tracheophyta</taxon>
        <taxon>Spermatophyta</taxon>
        <taxon>Magnoliopsida</taxon>
        <taxon>eudicotyledons</taxon>
        <taxon>Gunneridae</taxon>
        <taxon>Pentapetalae</taxon>
        <taxon>rosids</taxon>
        <taxon>fabids</taxon>
        <taxon>Fabales</taxon>
        <taxon>Fabaceae</taxon>
        <taxon>Papilionoideae</taxon>
        <taxon>50 kb inversion clade</taxon>
        <taxon>NPAAA clade</taxon>
        <taxon>indigoferoid/millettioid clade</taxon>
        <taxon>Phaseoleae</taxon>
        <taxon>Vigna</taxon>
    </lineage>
</organism>
<proteinExistence type="predicted"/>
<protein>
    <submittedName>
        <fullName evidence="2">Uncharacterized protein</fullName>
    </submittedName>
</protein>
<name>A0A8T0JX99_PHAAN</name>
<accession>A0A8T0JX99</accession>
<comment type="caution">
    <text evidence="2">The sequence shown here is derived from an EMBL/GenBank/DDBJ whole genome shotgun (WGS) entry which is preliminary data.</text>
</comment>